<keyword evidence="4" id="KW-1185">Reference proteome</keyword>
<dbReference type="Gene3D" id="2.60.40.10">
    <property type="entry name" value="Immunoglobulins"/>
    <property type="match status" value="3"/>
</dbReference>
<dbReference type="Pfam" id="PF00041">
    <property type="entry name" value="fn3"/>
    <property type="match status" value="1"/>
</dbReference>
<dbReference type="SMART" id="SM00060">
    <property type="entry name" value="FN3"/>
    <property type="match status" value="1"/>
</dbReference>
<dbReference type="EMBL" id="STFG01000016">
    <property type="protein sequence ID" value="THT99037.1"/>
    <property type="molecule type" value="Genomic_DNA"/>
</dbReference>
<comment type="caution">
    <text evidence="3">The sequence shown here is derived from an EMBL/GenBank/DDBJ whole genome shotgun (WGS) entry which is preliminary data.</text>
</comment>
<dbReference type="GO" id="GO:0016020">
    <property type="term" value="C:membrane"/>
    <property type="evidence" value="ECO:0007669"/>
    <property type="project" value="InterPro"/>
</dbReference>
<dbReference type="PANTHER" id="PTHR34720:SF9">
    <property type="entry name" value="BLR4714 PROTEIN"/>
    <property type="match status" value="1"/>
</dbReference>
<accession>A0A4S8EVT6</accession>
<sequence>MAMWASGFPQMDGDCTHPIAHPIDWSALAERNAKAIDAKDFGMDSPLKTTVLKTTTQWLLAGLLLLASLASIAQTNQPPLVTGSHISISGGTGTAGAYKINDTVTATWNNTASNGDNNAGITSVTVNFSQFGGGSAVMAINYGNFWTATYQITAGSIDLTSRNVSVTATNAGGSTTTAGTANATVDNIAPTVTDGRISISGATGTSGAYKIGDMVTATWNDTASGDNNSDTISAVTVDFTDFGGGAAVSASNSSGNWTATYTIVAGSIDAVNRNVRVTARDNAGNTTTTPDTTNATVDNIAPYVVSITPAGGFLSSDTTVDFTVDFSEPVSNVSIDDFTLVPTGPANGTITSVSASAGNSITVTVSGITGAGTLKVNLNGSTNIVDDVGNPIAAYSSGSAHTVNILTAPAAPTIGSAVAGNGQVSVAFTAPQSSGGSAITGYTVTSNPGGITGGGNGFTSSPIMVSGLTNGTTYTFTVTATNAIGTSAASAASNSVTPKAPNQAPVISGTPPTRVNQDTAYVFTPRATDADGDTLTFSITNIPSWASFDLATGALTGRPAKAHVGVTSGIVITVSDGEFSVSLPAFNLTVINVNDAPTIAGVPLTSVSQGQPYLFVPTAADVDVGAVLTFTISHLPAWASLDPATGTLSGTPTDADVGTTTSDIVITVSDGELTASLPAFDLSVTAHPVVPPVADWGNMLDQDQDSVPDEVEALVPSLDGVSRGDGNGDGIADATQPYVTSLPWQQSPSGELSYVTLSNDSQLAQNQVTTSPAPSGLPHGLQLPYGLLSFEVTGVPHGGTVNFSVYVDADAKVDGYYKQNRETGQWVNIATGIHPNGARKRIDFSLTDGGPFDMDAAANGSIVDPGGPGMMATHSLEPVPVPVQSPWSVAAMAMLLAGVASRCTRRKAGLRQSRQSKSTA</sequence>
<dbReference type="InterPro" id="IPR015919">
    <property type="entry name" value="Cadherin-like_sf"/>
</dbReference>
<dbReference type="SMART" id="SM00736">
    <property type="entry name" value="CADG"/>
    <property type="match status" value="2"/>
</dbReference>
<feature type="domain" description="Fibronectin type-III" evidence="2">
    <location>
        <begin position="408"/>
        <end position="500"/>
    </location>
</feature>
<protein>
    <recommendedName>
        <fullName evidence="2">Fibronectin type-III domain-containing protein</fullName>
    </recommendedName>
</protein>
<dbReference type="FunFam" id="2.60.40.10:FF:002543">
    <property type="match status" value="1"/>
</dbReference>
<dbReference type="Proteomes" id="UP000308917">
    <property type="component" value="Unassembled WGS sequence"/>
</dbReference>
<dbReference type="InterPro" id="IPR036116">
    <property type="entry name" value="FN3_sf"/>
</dbReference>
<dbReference type="InterPro" id="IPR006644">
    <property type="entry name" value="Cadg"/>
</dbReference>
<name>A0A4S8EVT6_9BURK</name>
<evidence type="ECO:0000256" key="1">
    <source>
        <dbReference type="SAM" id="MobiDB-lite"/>
    </source>
</evidence>
<dbReference type="InterPro" id="IPR003961">
    <property type="entry name" value="FN3_dom"/>
</dbReference>
<dbReference type="PROSITE" id="PS50853">
    <property type="entry name" value="FN3"/>
    <property type="match status" value="1"/>
</dbReference>
<organism evidence="3 4">
    <name type="scientific">Lampropedia puyangensis</name>
    <dbReference type="NCBI Taxonomy" id="1330072"/>
    <lineage>
        <taxon>Bacteria</taxon>
        <taxon>Pseudomonadati</taxon>
        <taxon>Pseudomonadota</taxon>
        <taxon>Betaproteobacteria</taxon>
        <taxon>Burkholderiales</taxon>
        <taxon>Comamonadaceae</taxon>
        <taxon>Lampropedia</taxon>
    </lineage>
</organism>
<gene>
    <name evidence="3" type="ORF">E9531_13245</name>
</gene>
<dbReference type="InterPro" id="IPR013783">
    <property type="entry name" value="Ig-like_fold"/>
</dbReference>
<dbReference type="GO" id="GO:0005509">
    <property type="term" value="F:calcium ion binding"/>
    <property type="evidence" value="ECO:0007669"/>
    <property type="project" value="InterPro"/>
</dbReference>
<dbReference type="PANTHER" id="PTHR34720">
    <property type="entry name" value="MICROCYSTIN DEPENDENT PROTEIN"/>
    <property type="match status" value="1"/>
</dbReference>
<evidence type="ECO:0000259" key="2">
    <source>
        <dbReference type="PROSITE" id="PS50853"/>
    </source>
</evidence>
<dbReference type="AlphaFoldDB" id="A0A4S8EVT6"/>
<reference evidence="3 4" key="1">
    <citation type="journal article" date="2015" name="Antonie Van Leeuwenhoek">
        <title>Lampropedia puyangensis sp. nov., isolated from symptomatic bark of Populus ? euramericana canker and emended description of Lampropedia hyalina (Ehrenberg 1832) Lee et al. 2004.</title>
        <authorList>
            <person name="Li Y."/>
            <person name="Wang T."/>
            <person name="Piao C.G."/>
            <person name="Wang L.F."/>
            <person name="Tian G.Z."/>
            <person name="Zhu T.H."/>
            <person name="Guo M.W."/>
        </authorList>
    </citation>
    <scope>NUCLEOTIDE SEQUENCE [LARGE SCALE GENOMIC DNA]</scope>
    <source>
        <strain evidence="3 4">2-bin</strain>
    </source>
</reference>
<dbReference type="InterPro" id="IPR053784">
    <property type="entry name" value="Choice_anch_U_dom"/>
</dbReference>
<proteinExistence type="predicted"/>
<feature type="region of interest" description="Disordered" evidence="1">
    <location>
        <begin position="492"/>
        <end position="511"/>
    </location>
</feature>
<dbReference type="Pfam" id="PF05345">
    <property type="entry name" value="He_PIG"/>
    <property type="match status" value="2"/>
</dbReference>
<evidence type="ECO:0000313" key="4">
    <source>
        <dbReference type="Proteomes" id="UP000308917"/>
    </source>
</evidence>
<dbReference type="NCBIfam" id="NF041766">
    <property type="entry name" value="choice_anch_U"/>
    <property type="match status" value="1"/>
</dbReference>
<evidence type="ECO:0000313" key="3">
    <source>
        <dbReference type="EMBL" id="THT99037.1"/>
    </source>
</evidence>
<dbReference type="SUPFAM" id="SSF49265">
    <property type="entry name" value="Fibronectin type III"/>
    <property type="match status" value="1"/>
</dbReference>
<dbReference type="SUPFAM" id="SSF49313">
    <property type="entry name" value="Cadherin-like"/>
    <property type="match status" value="2"/>
</dbReference>